<keyword evidence="2" id="KW-1185">Reference proteome</keyword>
<proteinExistence type="predicted"/>
<accession>M5UCW7</accession>
<dbReference type="Proteomes" id="UP000011885">
    <property type="component" value="Unassembled WGS sequence"/>
</dbReference>
<gene>
    <name evidence="1" type="ORF">RSSM_04704</name>
</gene>
<protein>
    <submittedName>
        <fullName evidence="1">Uncharacterized protein</fullName>
    </submittedName>
</protein>
<organism evidence="1 2">
    <name type="scientific">Rhodopirellula sallentina SM41</name>
    <dbReference type="NCBI Taxonomy" id="1263870"/>
    <lineage>
        <taxon>Bacteria</taxon>
        <taxon>Pseudomonadati</taxon>
        <taxon>Planctomycetota</taxon>
        <taxon>Planctomycetia</taxon>
        <taxon>Pirellulales</taxon>
        <taxon>Pirellulaceae</taxon>
        <taxon>Rhodopirellula</taxon>
    </lineage>
</organism>
<dbReference type="AlphaFoldDB" id="M5UCW7"/>
<reference evidence="1 2" key="1">
    <citation type="journal article" date="2013" name="Mar. Genomics">
        <title>Expression of sulfatases in Rhodopirellula baltica and the diversity of sulfatases in the genus Rhodopirellula.</title>
        <authorList>
            <person name="Wegner C.E."/>
            <person name="Richter-Heitmann T."/>
            <person name="Klindworth A."/>
            <person name="Klockow C."/>
            <person name="Richter M."/>
            <person name="Achstetter T."/>
            <person name="Glockner F.O."/>
            <person name="Harder J."/>
        </authorList>
    </citation>
    <scope>NUCLEOTIDE SEQUENCE [LARGE SCALE GENOMIC DNA]</scope>
    <source>
        <strain evidence="1 2">SM41</strain>
    </source>
</reference>
<name>M5UCW7_9BACT</name>
<dbReference type="EMBL" id="ANOH01000324">
    <property type="protein sequence ID" value="EMI53853.1"/>
    <property type="molecule type" value="Genomic_DNA"/>
</dbReference>
<evidence type="ECO:0000313" key="1">
    <source>
        <dbReference type="EMBL" id="EMI53853.1"/>
    </source>
</evidence>
<evidence type="ECO:0000313" key="2">
    <source>
        <dbReference type="Proteomes" id="UP000011885"/>
    </source>
</evidence>
<sequence>MALPALRSSRSHRESVFKNDVADVARLRWPEFWQIELRKSDDPNSTCSSCLAHRQLSRDGRGSQQGIAAAFVLA</sequence>
<comment type="caution">
    <text evidence="1">The sequence shown here is derived from an EMBL/GenBank/DDBJ whole genome shotgun (WGS) entry which is preliminary data.</text>
</comment>